<sequence length="120" mass="13568">RDPSTPEVEYHHQKSGRIRIVQKKRYKNMTRVVKGFPSHDWLAVGWKEPRSSGDGFDELFDVIICDKLLAAAPIIQCLHAISGRVDEERVDVLKDSVMKECVATIVDPKLIEAASIALRQ</sequence>
<organism evidence="1 2">
    <name type="scientific">Toxoplasma gondii ARI</name>
    <dbReference type="NCBI Taxonomy" id="1074872"/>
    <lineage>
        <taxon>Eukaryota</taxon>
        <taxon>Sar</taxon>
        <taxon>Alveolata</taxon>
        <taxon>Apicomplexa</taxon>
        <taxon>Conoidasida</taxon>
        <taxon>Coccidia</taxon>
        <taxon>Eucoccidiorida</taxon>
        <taxon>Eimeriorina</taxon>
        <taxon>Sarcocystidae</taxon>
        <taxon>Toxoplasma</taxon>
    </lineage>
</organism>
<protein>
    <submittedName>
        <fullName evidence="1">Leucine rich repeat-containing protein</fullName>
    </submittedName>
</protein>
<gene>
    <name evidence="1" type="ORF">TGARI_222660D</name>
</gene>
<feature type="non-terminal residue" evidence="1">
    <location>
        <position position="1"/>
    </location>
</feature>
<proteinExistence type="predicted"/>
<dbReference type="VEuPathDB" id="ToxoDB:TGARI_222660D"/>
<dbReference type="EMBL" id="AGQS02004931">
    <property type="protein sequence ID" value="KYF42552.1"/>
    <property type="molecule type" value="Genomic_DNA"/>
</dbReference>
<evidence type="ECO:0000313" key="2">
    <source>
        <dbReference type="Proteomes" id="UP000074247"/>
    </source>
</evidence>
<reference evidence="1 2" key="1">
    <citation type="journal article" date="2016" name="Nat. Commun.">
        <title>Local admixture of amplified and diversified secreted pathogenesis determinants shapes mosaic Toxoplasma gondii genomes.</title>
        <authorList>
            <person name="Lorenzi H."/>
            <person name="Khan A."/>
            <person name="Behnke M.S."/>
            <person name="Namasivayam S."/>
            <person name="Swapna L.S."/>
            <person name="Hadjithomas M."/>
            <person name="Karamycheva S."/>
            <person name="Pinney D."/>
            <person name="Brunk B.P."/>
            <person name="Ajioka J.W."/>
            <person name="Ajzenberg D."/>
            <person name="Boothroyd J.C."/>
            <person name="Boyle J.P."/>
            <person name="Darde M.L."/>
            <person name="Diaz-Miranda M.A."/>
            <person name="Dubey J.P."/>
            <person name="Fritz H.M."/>
            <person name="Gennari S.M."/>
            <person name="Gregory B.D."/>
            <person name="Kim K."/>
            <person name="Saeij J.P."/>
            <person name="Su C."/>
            <person name="White M.W."/>
            <person name="Zhu X.Q."/>
            <person name="Howe D.K."/>
            <person name="Rosenthal B.M."/>
            <person name="Grigg M.E."/>
            <person name="Parkinson J."/>
            <person name="Liu L."/>
            <person name="Kissinger J.C."/>
            <person name="Roos D.S."/>
            <person name="Sibley L.D."/>
        </authorList>
    </citation>
    <scope>NUCLEOTIDE SEQUENCE [LARGE SCALE GENOMIC DNA]</scope>
    <source>
        <strain evidence="1 2">ARI</strain>
    </source>
</reference>
<dbReference type="AlphaFoldDB" id="A0A139XUV2"/>
<accession>A0A139XUV2</accession>
<dbReference type="Proteomes" id="UP000074247">
    <property type="component" value="Unassembled WGS sequence"/>
</dbReference>
<feature type="non-terminal residue" evidence="1">
    <location>
        <position position="120"/>
    </location>
</feature>
<evidence type="ECO:0000313" key="1">
    <source>
        <dbReference type="EMBL" id="KYF42552.1"/>
    </source>
</evidence>
<name>A0A139XUV2_TOXGO</name>
<comment type="caution">
    <text evidence="1">The sequence shown here is derived from an EMBL/GenBank/DDBJ whole genome shotgun (WGS) entry which is preliminary data.</text>
</comment>